<dbReference type="Proteomes" id="UP001501468">
    <property type="component" value="Unassembled WGS sequence"/>
</dbReference>
<accession>A0ABP7DMX8</accession>
<dbReference type="EMBL" id="BAABDC010000004">
    <property type="protein sequence ID" value="GAA3707867.1"/>
    <property type="molecule type" value="Genomic_DNA"/>
</dbReference>
<dbReference type="RefSeq" id="WP_344946955.1">
    <property type="nucleotide sequence ID" value="NZ_BAABDC010000004.1"/>
</dbReference>
<protein>
    <submittedName>
        <fullName evidence="2">Uncharacterized protein</fullName>
    </submittedName>
</protein>
<reference evidence="3" key="1">
    <citation type="journal article" date="2019" name="Int. J. Syst. Evol. Microbiol.">
        <title>The Global Catalogue of Microorganisms (GCM) 10K type strain sequencing project: providing services to taxonomists for standard genome sequencing and annotation.</title>
        <authorList>
            <consortium name="The Broad Institute Genomics Platform"/>
            <consortium name="The Broad Institute Genome Sequencing Center for Infectious Disease"/>
            <person name="Wu L."/>
            <person name="Ma J."/>
        </authorList>
    </citation>
    <scope>NUCLEOTIDE SEQUENCE [LARGE SCALE GENOMIC DNA]</scope>
    <source>
        <strain evidence="3">JCM 17125</strain>
    </source>
</reference>
<organism evidence="2 3">
    <name type="scientific">Terrabacter ginsenosidimutans</name>
    <dbReference type="NCBI Taxonomy" id="490575"/>
    <lineage>
        <taxon>Bacteria</taxon>
        <taxon>Bacillati</taxon>
        <taxon>Actinomycetota</taxon>
        <taxon>Actinomycetes</taxon>
        <taxon>Micrococcales</taxon>
        <taxon>Intrasporangiaceae</taxon>
        <taxon>Terrabacter</taxon>
    </lineage>
</organism>
<name>A0ABP7DMX8_9MICO</name>
<gene>
    <name evidence="2" type="ORF">GCM10022399_25740</name>
</gene>
<sequence>MFGDSDARREDLVTGEPSAPENEPENEPENASWSDAGDLGHGGDDDVASAEIPTPPVTGDEAVDEAMMRLAESQAGSFAERIEAGEHAHRSLQGRLGGLGGA</sequence>
<evidence type="ECO:0000313" key="2">
    <source>
        <dbReference type="EMBL" id="GAA3707867.1"/>
    </source>
</evidence>
<feature type="region of interest" description="Disordered" evidence="1">
    <location>
        <begin position="1"/>
        <end position="60"/>
    </location>
</feature>
<comment type="caution">
    <text evidence="2">The sequence shown here is derived from an EMBL/GenBank/DDBJ whole genome shotgun (WGS) entry which is preliminary data.</text>
</comment>
<evidence type="ECO:0000313" key="3">
    <source>
        <dbReference type="Proteomes" id="UP001501468"/>
    </source>
</evidence>
<feature type="compositionally biased region" description="Basic and acidic residues" evidence="1">
    <location>
        <begin position="1"/>
        <end position="12"/>
    </location>
</feature>
<proteinExistence type="predicted"/>
<feature type="region of interest" description="Disordered" evidence="1">
    <location>
        <begin position="82"/>
        <end position="102"/>
    </location>
</feature>
<evidence type="ECO:0000256" key="1">
    <source>
        <dbReference type="SAM" id="MobiDB-lite"/>
    </source>
</evidence>
<keyword evidence="3" id="KW-1185">Reference proteome</keyword>